<evidence type="ECO:0000313" key="3">
    <source>
        <dbReference type="Proteomes" id="UP000050417"/>
    </source>
</evidence>
<keyword evidence="1" id="KW-1133">Transmembrane helix</keyword>
<dbReference type="RefSeq" id="WP_075063783.1">
    <property type="nucleotide sequence ID" value="NZ_LGCL01000035.1"/>
</dbReference>
<keyword evidence="3" id="KW-1185">Reference proteome</keyword>
<dbReference type="AlphaFoldDB" id="A0A0P6XFH9"/>
<reference evidence="2 3" key="1">
    <citation type="submission" date="2015-07" db="EMBL/GenBank/DDBJ databases">
        <title>Genome sequence of Ornatilinea apprima DSM 23815.</title>
        <authorList>
            <person name="Hemp J."/>
            <person name="Ward L.M."/>
            <person name="Pace L.A."/>
            <person name="Fischer W.W."/>
        </authorList>
    </citation>
    <scope>NUCLEOTIDE SEQUENCE [LARGE SCALE GENOMIC DNA]</scope>
    <source>
        <strain evidence="2 3">P3M-1</strain>
    </source>
</reference>
<feature type="transmembrane region" description="Helical" evidence="1">
    <location>
        <begin position="168"/>
        <end position="186"/>
    </location>
</feature>
<evidence type="ECO:0000256" key="1">
    <source>
        <dbReference type="SAM" id="Phobius"/>
    </source>
</evidence>
<keyword evidence="1" id="KW-0472">Membrane</keyword>
<dbReference type="STRING" id="1134406.ADN00_14680"/>
<gene>
    <name evidence="2" type="ORF">ADN00_14680</name>
</gene>
<feature type="transmembrane region" description="Helical" evidence="1">
    <location>
        <begin position="192"/>
        <end position="210"/>
    </location>
</feature>
<feature type="transmembrane region" description="Helical" evidence="1">
    <location>
        <begin position="114"/>
        <end position="135"/>
    </location>
</feature>
<dbReference type="Proteomes" id="UP000050417">
    <property type="component" value="Unassembled WGS sequence"/>
</dbReference>
<keyword evidence="1" id="KW-0812">Transmembrane</keyword>
<name>A0A0P6XFH9_9CHLR</name>
<evidence type="ECO:0000313" key="2">
    <source>
        <dbReference type="EMBL" id="KPL73582.1"/>
    </source>
</evidence>
<feature type="transmembrane region" description="Helical" evidence="1">
    <location>
        <begin position="62"/>
        <end position="83"/>
    </location>
</feature>
<feature type="transmembrane region" description="Helical" evidence="1">
    <location>
        <begin position="33"/>
        <end position="55"/>
    </location>
</feature>
<organism evidence="2 3">
    <name type="scientific">Ornatilinea apprima</name>
    <dbReference type="NCBI Taxonomy" id="1134406"/>
    <lineage>
        <taxon>Bacteria</taxon>
        <taxon>Bacillati</taxon>
        <taxon>Chloroflexota</taxon>
        <taxon>Anaerolineae</taxon>
        <taxon>Anaerolineales</taxon>
        <taxon>Anaerolineaceae</taxon>
        <taxon>Ornatilinea</taxon>
    </lineage>
</organism>
<accession>A0A0P6XFH9</accession>
<feature type="transmembrane region" description="Helical" evidence="1">
    <location>
        <begin position="141"/>
        <end position="161"/>
    </location>
</feature>
<dbReference type="EMBL" id="LGCL01000035">
    <property type="protein sequence ID" value="KPL73582.1"/>
    <property type="molecule type" value="Genomic_DNA"/>
</dbReference>
<protein>
    <submittedName>
        <fullName evidence="2">Uncharacterized protein</fullName>
    </submittedName>
</protein>
<comment type="caution">
    <text evidence="2">The sequence shown here is derived from an EMBL/GenBank/DDBJ whole genome shotgun (WGS) entry which is preliminary data.</text>
</comment>
<proteinExistence type="predicted"/>
<feature type="transmembrane region" description="Helical" evidence="1">
    <location>
        <begin position="89"/>
        <end position="107"/>
    </location>
</feature>
<dbReference type="OrthoDB" id="4931641at2"/>
<sequence>MKPNTWRTILGVILVVLGAVSMAQIMGVFPEGSMFMTSIIALAFLGGGAAFLAVFLGNRANWWALIPGVILADLGLLIGFSEFVPGFDVISGAFFMAGLSLAFWLVYIFAPQNWWAIIPGGVLLTLAAIILLSDITDSDGFFVPAVLFLGMAATFAALALLRGHDAPVRWAWIPAGVLGVMGAMMALSATSLVGYVWPAALVLGGLYLIIRPTLRKQ</sequence>